<dbReference type="SMART" id="SM00304">
    <property type="entry name" value="HAMP"/>
    <property type="match status" value="1"/>
</dbReference>
<comment type="subcellular location">
    <subcellularLocation>
        <location evidence="2">Cell membrane</location>
        <topology evidence="2">Multi-pass membrane protein</topology>
    </subcellularLocation>
</comment>
<proteinExistence type="predicted"/>
<evidence type="ECO:0000256" key="10">
    <source>
        <dbReference type="ARBA" id="ARBA00023012"/>
    </source>
</evidence>
<dbReference type="InterPro" id="IPR010559">
    <property type="entry name" value="Sig_transdc_His_kin_internal"/>
</dbReference>
<comment type="caution">
    <text evidence="15">The sequence shown here is derived from an EMBL/GenBank/DDBJ whole genome shotgun (WGS) entry which is preliminary data.</text>
</comment>
<dbReference type="PANTHER" id="PTHR34220">
    <property type="entry name" value="SENSOR HISTIDINE KINASE YPDA"/>
    <property type="match status" value="1"/>
</dbReference>
<evidence type="ECO:0000256" key="7">
    <source>
        <dbReference type="ARBA" id="ARBA00022741"/>
    </source>
</evidence>
<dbReference type="SUPFAM" id="SSF158472">
    <property type="entry name" value="HAMP domain-like"/>
    <property type="match status" value="1"/>
</dbReference>
<dbReference type="PRINTS" id="PR00344">
    <property type="entry name" value="BCTRLSENSOR"/>
</dbReference>
<evidence type="ECO:0000256" key="5">
    <source>
        <dbReference type="ARBA" id="ARBA00022553"/>
    </source>
</evidence>
<dbReference type="PROSITE" id="PS50885">
    <property type="entry name" value="HAMP"/>
    <property type="match status" value="1"/>
</dbReference>
<feature type="transmembrane region" description="Helical" evidence="12">
    <location>
        <begin position="295"/>
        <end position="315"/>
    </location>
</feature>
<keyword evidence="16" id="KW-1185">Reference proteome</keyword>
<dbReference type="Proteomes" id="UP001469365">
    <property type="component" value="Unassembled WGS sequence"/>
</dbReference>
<dbReference type="InterPro" id="IPR003594">
    <property type="entry name" value="HATPase_dom"/>
</dbReference>
<dbReference type="InterPro" id="IPR003660">
    <property type="entry name" value="HAMP_dom"/>
</dbReference>
<keyword evidence="11 12" id="KW-0472">Membrane</keyword>
<keyword evidence="10" id="KW-0902">Two-component regulatory system</keyword>
<gene>
    <name evidence="15" type="ORF">WMW72_18770</name>
</gene>
<dbReference type="Gene3D" id="3.30.450.20">
    <property type="entry name" value="PAS domain"/>
    <property type="match status" value="1"/>
</dbReference>
<evidence type="ECO:0000256" key="2">
    <source>
        <dbReference type="ARBA" id="ARBA00004651"/>
    </source>
</evidence>
<feature type="domain" description="HAMP" evidence="14">
    <location>
        <begin position="316"/>
        <end position="368"/>
    </location>
</feature>
<keyword evidence="9" id="KW-0067">ATP-binding</keyword>
<dbReference type="SMART" id="SM00387">
    <property type="entry name" value="HATPase_c"/>
    <property type="match status" value="1"/>
</dbReference>
<dbReference type="Gene3D" id="6.10.340.10">
    <property type="match status" value="1"/>
</dbReference>
<keyword evidence="4" id="KW-1003">Cell membrane</keyword>
<evidence type="ECO:0000313" key="16">
    <source>
        <dbReference type="Proteomes" id="UP001469365"/>
    </source>
</evidence>
<dbReference type="PROSITE" id="PS50109">
    <property type="entry name" value="HIS_KIN"/>
    <property type="match status" value="1"/>
</dbReference>
<dbReference type="InterPro" id="IPR050640">
    <property type="entry name" value="Bact_2-comp_sensor_kinase"/>
</dbReference>
<keyword evidence="12" id="KW-1133">Transmembrane helix</keyword>
<dbReference type="Gene3D" id="3.30.565.10">
    <property type="entry name" value="Histidine kinase-like ATPase, C-terminal domain"/>
    <property type="match status" value="1"/>
</dbReference>
<protein>
    <recommendedName>
        <fullName evidence="3">histidine kinase</fullName>
        <ecNumber evidence="3">2.7.13.3</ecNumber>
    </recommendedName>
</protein>
<dbReference type="GO" id="GO:0004673">
    <property type="term" value="F:protein histidine kinase activity"/>
    <property type="evidence" value="ECO:0007669"/>
    <property type="project" value="UniProtKB-EC"/>
</dbReference>
<evidence type="ECO:0000256" key="12">
    <source>
        <dbReference type="SAM" id="Phobius"/>
    </source>
</evidence>
<dbReference type="EMBL" id="JBBPCC010000012">
    <property type="protein sequence ID" value="MEK8129950.1"/>
    <property type="molecule type" value="Genomic_DNA"/>
</dbReference>
<dbReference type="RefSeq" id="WP_341417072.1">
    <property type="nucleotide sequence ID" value="NZ_JBBPCC010000012.1"/>
</dbReference>
<keyword evidence="5" id="KW-0597">Phosphoprotein</keyword>
<dbReference type="Pfam" id="PF00672">
    <property type="entry name" value="HAMP"/>
    <property type="match status" value="1"/>
</dbReference>
<evidence type="ECO:0000256" key="8">
    <source>
        <dbReference type="ARBA" id="ARBA00022777"/>
    </source>
</evidence>
<dbReference type="InterPro" id="IPR004358">
    <property type="entry name" value="Sig_transdc_His_kin-like_C"/>
</dbReference>
<sequence>MELKTKLMLLLLAIAVIPLACLGMFSYRKASSEIQIKACEIILENLSQVNYSLTYFVKDIEQLSMYVYSNKEVQSVLAKPASRSMLEKHQDSVAMNQILKSFLGFKAWDIELYVLGVNGDRYFTGDLLPYAYREYNDHWGLIRKARIADGGAAWDTHYSLKKIEDYGAVLSSGRLLRDVGTGDTLGYFVVDIMETALADKYQKAHQYPGGEVYLLDGNGYVISSIPSKQQVGTRLDRSFMSEVLSGKKGFFQMKADGQSAESMVIYDTSDTSGFKLVSVVPVSALTKESASIRNLTVLIVIAGILVSYCLAYLLADYITRPLRKLRSLMKEVERGNMEVVFASKYHDEVGHLGMSFNHMLRQIRRLIDQVYDKQLKVQEAEMKAIQAQFTPHFLYNALDSINWMARIHKVDAISKTAISLGELLRFSIRKGNPVIPIREDFKQIQNYLTIQELRYRDKIRVEQQIDPDILELYIPKLLVQPLVENAINHGLEMKSGPGVLRITASRIDQEVEFRVEDDGTGIPPEKLEQLLRGEYSSDHPGTTGIGLDNLQRRLKLHFGESYSFRIESEPGQGTRVILRIPVILHASEVENHV</sequence>
<reference evidence="15 16" key="1">
    <citation type="submission" date="2024-04" db="EMBL/GenBank/DDBJ databases">
        <title>draft genome sequnece of Paenibacillus filicis.</title>
        <authorList>
            <person name="Kim D.-U."/>
        </authorList>
    </citation>
    <scope>NUCLEOTIDE SEQUENCE [LARGE SCALE GENOMIC DNA]</scope>
    <source>
        <strain evidence="15 16">KACC14197</strain>
    </source>
</reference>
<dbReference type="CDD" id="cd06225">
    <property type="entry name" value="HAMP"/>
    <property type="match status" value="1"/>
</dbReference>
<evidence type="ECO:0000256" key="4">
    <source>
        <dbReference type="ARBA" id="ARBA00022475"/>
    </source>
</evidence>
<name>A0ABU9DM65_9BACL</name>
<keyword evidence="6 15" id="KW-0808">Transferase</keyword>
<organism evidence="15 16">
    <name type="scientific">Paenibacillus filicis</name>
    <dbReference type="NCBI Taxonomy" id="669464"/>
    <lineage>
        <taxon>Bacteria</taxon>
        <taxon>Bacillati</taxon>
        <taxon>Bacillota</taxon>
        <taxon>Bacilli</taxon>
        <taxon>Bacillales</taxon>
        <taxon>Paenibacillaceae</taxon>
        <taxon>Paenibacillus</taxon>
    </lineage>
</organism>
<evidence type="ECO:0000313" key="15">
    <source>
        <dbReference type="EMBL" id="MEK8129950.1"/>
    </source>
</evidence>
<evidence type="ECO:0000256" key="9">
    <source>
        <dbReference type="ARBA" id="ARBA00022840"/>
    </source>
</evidence>
<comment type="catalytic activity">
    <reaction evidence="1">
        <text>ATP + protein L-histidine = ADP + protein N-phospho-L-histidine.</text>
        <dbReference type="EC" id="2.7.13.3"/>
    </reaction>
</comment>
<evidence type="ECO:0000256" key="11">
    <source>
        <dbReference type="ARBA" id="ARBA00023136"/>
    </source>
</evidence>
<accession>A0ABU9DM65</accession>
<feature type="domain" description="Histidine kinase" evidence="13">
    <location>
        <begin position="478"/>
        <end position="584"/>
    </location>
</feature>
<evidence type="ECO:0000256" key="1">
    <source>
        <dbReference type="ARBA" id="ARBA00000085"/>
    </source>
</evidence>
<evidence type="ECO:0000256" key="3">
    <source>
        <dbReference type="ARBA" id="ARBA00012438"/>
    </source>
</evidence>
<dbReference type="EC" id="2.7.13.3" evidence="3"/>
<evidence type="ECO:0000259" key="14">
    <source>
        <dbReference type="PROSITE" id="PS50885"/>
    </source>
</evidence>
<dbReference type="InterPro" id="IPR005467">
    <property type="entry name" value="His_kinase_dom"/>
</dbReference>
<keyword evidence="8 15" id="KW-0418">Kinase</keyword>
<dbReference type="PANTHER" id="PTHR34220:SF7">
    <property type="entry name" value="SENSOR HISTIDINE KINASE YPDA"/>
    <property type="match status" value="1"/>
</dbReference>
<dbReference type="Pfam" id="PF06580">
    <property type="entry name" value="His_kinase"/>
    <property type="match status" value="1"/>
</dbReference>
<keyword evidence="7" id="KW-0547">Nucleotide-binding</keyword>
<dbReference type="Pfam" id="PF02518">
    <property type="entry name" value="HATPase_c"/>
    <property type="match status" value="1"/>
</dbReference>
<dbReference type="SUPFAM" id="SSF55874">
    <property type="entry name" value="ATPase domain of HSP90 chaperone/DNA topoisomerase II/histidine kinase"/>
    <property type="match status" value="1"/>
</dbReference>
<evidence type="ECO:0000259" key="13">
    <source>
        <dbReference type="PROSITE" id="PS50109"/>
    </source>
</evidence>
<evidence type="ECO:0000256" key="6">
    <source>
        <dbReference type="ARBA" id="ARBA00022679"/>
    </source>
</evidence>
<dbReference type="InterPro" id="IPR036890">
    <property type="entry name" value="HATPase_C_sf"/>
</dbReference>
<keyword evidence="12" id="KW-0812">Transmembrane</keyword>
<dbReference type="CDD" id="cd12912">
    <property type="entry name" value="PDC2_MCP_like"/>
    <property type="match status" value="1"/>
</dbReference>